<evidence type="ECO:0000256" key="1">
    <source>
        <dbReference type="SAM" id="MobiDB-lite"/>
    </source>
</evidence>
<feature type="region of interest" description="Disordered" evidence="1">
    <location>
        <begin position="1"/>
        <end position="72"/>
    </location>
</feature>
<accession>A0AAE1LEN1</accession>
<name>A0AAE1LEN1_9NEOP</name>
<evidence type="ECO:0000313" key="2">
    <source>
        <dbReference type="EMBL" id="KAK3915979.1"/>
    </source>
</evidence>
<evidence type="ECO:0000313" key="3">
    <source>
        <dbReference type="Proteomes" id="UP001219518"/>
    </source>
</evidence>
<feature type="compositionally biased region" description="Acidic residues" evidence="1">
    <location>
        <begin position="12"/>
        <end position="55"/>
    </location>
</feature>
<dbReference type="AlphaFoldDB" id="A0AAE1LEN1"/>
<keyword evidence="2" id="KW-0675">Receptor</keyword>
<organism evidence="2 3">
    <name type="scientific">Frankliniella fusca</name>
    <dbReference type="NCBI Taxonomy" id="407009"/>
    <lineage>
        <taxon>Eukaryota</taxon>
        <taxon>Metazoa</taxon>
        <taxon>Ecdysozoa</taxon>
        <taxon>Arthropoda</taxon>
        <taxon>Hexapoda</taxon>
        <taxon>Insecta</taxon>
        <taxon>Pterygota</taxon>
        <taxon>Neoptera</taxon>
        <taxon>Paraneoptera</taxon>
        <taxon>Thysanoptera</taxon>
        <taxon>Terebrantia</taxon>
        <taxon>Thripoidea</taxon>
        <taxon>Thripidae</taxon>
        <taxon>Frankliniella</taxon>
    </lineage>
</organism>
<sequence>MTNILNSGQDKAEEEYEDESDGEEDSDMSDSKEEEEEKLWEEWVEVSSDDEEMSDEEKMSGEEEMSDEESESGRAFNMYWDHQKIHREKIRFLREPDHKVRAAVLENAEKELICFLNEICWNLLRGDFSGNKYEKRLLQNFKEILRYLANEETSKNCAPHMLHKSAPMLHTCSTHAPQKCSNAPHMLHTCSTPAPHMLHCSTHAPHMLHKSAPMIHTSAPVI</sequence>
<proteinExistence type="predicted"/>
<protein>
    <submittedName>
        <fullName evidence="2">G-protein coupled receptor family C group 6 member A</fullName>
    </submittedName>
</protein>
<dbReference type="EMBL" id="JAHWGI010000478">
    <property type="protein sequence ID" value="KAK3915979.1"/>
    <property type="molecule type" value="Genomic_DNA"/>
</dbReference>
<reference evidence="2" key="1">
    <citation type="submission" date="2021-07" db="EMBL/GenBank/DDBJ databases">
        <authorList>
            <person name="Catto M.A."/>
            <person name="Jacobson A."/>
            <person name="Kennedy G."/>
            <person name="Labadie P."/>
            <person name="Hunt B.G."/>
            <person name="Srinivasan R."/>
        </authorList>
    </citation>
    <scope>NUCLEOTIDE SEQUENCE</scope>
    <source>
        <strain evidence="2">PL_HMW_Pooled</strain>
        <tissue evidence="2">Head</tissue>
    </source>
</reference>
<keyword evidence="3" id="KW-1185">Reference proteome</keyword>
<reference evidence="2" key="2">
    <citation type="journal article" date="2023" name="BMC Genomics">
        <title>Pest status, molecular evolution, and epigenetic factors derived from the genome assembly of Frankliniella fusca, a thysanopteran phytovirus vector.</title>
        <authorList>
            <person name="Catto M.A."/>
            <person name="Labadie P.E."/>
            <person name="Jacobson A.L."/>
            <person name="Kennedy G.G."/>
            <person name="Srinivasan R."/>
            <person name="Hunt B.G."/>
        </authorList>
    </citation>
    <scope>NUCLEOTIDE SEQUENCE</scope>
    <source>
        <strain evidence="2">PL_HMW_Pooled</strain>
    </source>
</reference>
<dbReference type="Proteomes" id="UP001219518">
    <property type="component" value="Unassembled WGS sequence"/>
</dbReference>
<gene>
    <name evidence="2" type="ORF">KUF71_006047</name>
</gene>
<comment type="caution">
    <text evidence="2">The sequence shown here is derived from an EMBL/GenBank/DDBJ whole genome shotgun (WGS) entry which is preliminary data.</text>
</comment>